<dbReference type="Proteomes" id="UP000721954">
    <property type="component" value="Unassembled WGS sequence"/>
</dbReference>
<dbReference type="EMBL" id="JAFFZM010000035">
    <property type="protein sequence ID" value="MBO8203171.1"/>
    <property type="molecule type" value="Genomic_DNA"/>
</dbReference>
<dbReference type="RefSeq" id="WP_209214694.1">
    <property type="nucleotide sequence ID" value="NZ_JAFFZM010000035.1"/>
</dbReference>
<keyword evidence="2" id="KW-1185">Reference proteome</keyword>
<organism evidence="1 2">
    <name type="scientific">Streptomyces smyrnaeus</name>
    <dbReference type="NCBI Taxonomy" id="1387713"/>
    <lineage>
        <taxon>Bacteria</taxon>
        <taxon>Bacillati</taxon>
        <taxon>Actinomycetota</taxon>
        <taxon>Actinomycetes</taxon>
        <taxon>Kitasatosporales</taxon>
        <taxon>Streptomycetaceae</taxon>
        <taxon>Streptomyces</taxon>
    </lineage>
</organism>
<evidence type="ECO:0000313" key="1">
    <source>
        <dbReference type="EMBL" id="MBO8203171.1"/>
    </source>
</evidence>
<protein>
    <submittedName>
        <fullName evidence="1">Uncharacterized protein</fullName>
    </submittedName>
</protein>
<gene>
    <name evidence="1" type="ORF">JW613_33560</name>
</gene>
<accession>A0ABS3Y6A7</accession>
<dbReference type="GeneID" id="96263547"/>
<reference evidence="1 2" key="1">
    <citation type="submission" date="2021-02" db="EMBL/GenBank/DDBJ databases">
        <title>Streptomyces spirodelae sp. nov., isolated from duckweed.</title>
        <authorList>
            <person name="Saimee Y."/>
            <person name="Duangmal K."/>
        </authorList>
    </citation>
    <scope>NUCLEOTIDE SEQUENCE [LARGE SCALE GENOMIC DNA]</scope>
    <source>
        <strain evidence="1 2">DSM 42105</strain>
    </source>
</reference>
<name>A0ABS3Y6A7_9ACTN</name>
<comment type="caution">
    <text evidence="1">The sequence shown here is derived from an EMBL/GenBank/DDBJ whole genome shotgun (WGS) entry which is preliminary data.</text>
</comment>
<evidence type="ECO:0000313" key="2">
    <source>
        <dbReference type="Proteomes" id="UP000721954"/>
    </source>
</evidence>
<proteinExistence type="predicted"/>
<sequence>MPVHISSDIREHIGEAEADRFARSRIYTCTQCGTAGDASREPAIATLAVSPELSHLGIAHQRCAPTEVIRHYPSGHLKPATRTDLIPRAIGIPSPDGTRPGLLLAWEETVMLLPAEGEAAAPVLQYLLNQGLHRLSALGKTPPPCPGWLVRQGPGEALQVDGPGNRHLEDGRMTAPTTWRSLVATAGEVMLLMGQLDLETLYAAEPPWSSYQQALREGRLLAGTVPVTLL</sequence>